<evidence type="ECO:0000256" key="1">
    <source>
        <dbReference type="ARBA" id="ARBA00008091"/>
    </source>
</evidence>
<organism evidence="3">
    <name type="scientific">Tolypiocladia glomerulata</name>
    <dbReference type="NCBI Taxonomy" id="860646"/>
    <lineage>
        <taxon>Eukaryota</taxon>
        <taxon>Rhodophyta</taxon>
        <taxon>Florideophyceae</taxon>
        <taxon>Rhodymeniophycidae</taxon>
        <taxon>Ceramiales</taxon>
        <taxon>Rhodomelaceae</taxon>
        <taxon>Polysiphonioideae</taxon>
        <taxon>Tolypiocladia</taxon>
    </lineage>
</organism>
<dbReference type="RefSeq" id="YP_009399884.1">
    <property type="nucleotide sequence ID" value="NC_035299.1"/>
</dbReference>
<dbReference type="InterPro" id="IPR036904">
    <property type="entry name" value="NblA_sf"/>
</dbReference>
<name>A0A1Z1MUE2_9FLOR</name>
<dbReference type="GeneID" id="33362419"/>
<dbReference type="Pfam" id="PF04485">
    <property type="entry name" value="NblA"/>
    <property type="match status" value="1"/>
</dbReference>
<keyword evidence="3" id="KW-0934">Plastid</keyword>
<proteinExistence type="inferred from homology"/>
<dbReference type="AlphaFoldDB" id="A0A1Z1MUE2"/>
<gene>
    <name evidence="3" type="primary">nblA</name>
</gene>
<keyword evidence="3" id="KW-0150">Chloroplast</keyword>
<geneLocation type="chloroplast" evidence="3"/>
<comment type="similarity">
    <text evidence="1">Belongs to the ycf18/nblA family.</text>
</comment>
<evidence type="ECO:0000256" key="2">
    <source>
        <dbReference type="ARBA" id="ARBA00021553"/>
    </source>
</evidence>
<dbReference type="InterPro" id="IPR007574">
    <property type="entry name" value="NblA"/>
</dbReference>
<dbReference type="SUPFAM" id="SSF109859">
    <property type="entry name" value="NblA-like"/>
    <property type="match status" value="1"/>
</dbReference>
<dbReference type="Gene3D" id="1.10.287.670">
    <property type="entry name" value="Phycobilisome degradation protein NblA"/>
    <property type="match status" value="1"/>
</dbReference>
<protein>
    <recommendedName>
        <fullName evidence="2">Uncharacterized protein ycf18</fullName>
    </recommendedName>
</protein>
<evidence type="ECO:0000313" key="3">
    <source>
        <dbReference type="EMBL" id="ARW69703.1"/>
    </source>
</evidence>
<sequence>MNQLNLEQEFKITLYISKIHRLKVNKVKKYLIKTLKKMMIKDNVVKYYIKKSMN</sequence>
<accession>A0A1Z1MUE2</accession>
<reference evidence="3" key="1">
    <citation type="journal article" date="2017" name="J. Phycol.">
        <title>Analysis of chloroplast genomes and a supermatrix inform reclassification of the Rhodomelaceae (Rhodophyta).</title>
        <authorList>
            <person name="Diaz-Tapia P."/>
            <person name="Maggs C.A."/>
            <person name="West J.A."/>
            <person name="Verbruggen H."/>
        </authorList>
    </citation>
    <scope>NUCLEOTIDE SEQUENCE</scope>
    <source>
        <strain evidence="3">PD1825</strain>
    </source>
</reference>
<dbReference type="EMBL" id="MF101467">
    <property type="protein sequence ID" value="ARW69703.1"/>
    <property type="molecule type" value="Genomic_DNA"/>
</dbReference>